<evidence type="ECO:0000256" key="1">
    <source>
        <dbReference type="ARBA" id="ARBA00012513"/>
    </source>
</evidence>
<keyword evidence="2" id="KW-0723">Serine/threonine-protein kinase</keyword>
<dbReference type="SUPFAM" id="SSF56112">
    <property type="entry name" value="Protein kinase-like (PK-like)"/>
    <property type="match status" value="1"/>
</dbReference>
<keyword evidence="11" id="KW-1185">Reference proteome</keyword>
<dbReference type="PROSITE" id="PS00108">
    <property type="entry name" value="PROTEIN_KINASE_ST"/>
    <property type="match status" value="1"/>
</dbReference>
<dbReference type="InterPro" id="IPR011009">
    <property type="entry name" value="Kinase-like_dom_sf"/>
</dbReference>
<evidence type="ECO:0000256" key="3">
    <source>
        <dbReference type="ARBA" id="ARBA00022679"/>
    </source>
</evidence>
<comment type="catalytic activity">
    <reaction evidence="8">
        <text>L-seryl-[protein] + ATP = O-phospho-L-seryl-[protein] + ADP + H(+)</text>
        <dbReference type="Rhea" id="RHEA:17989"/>
        <dbReference type="Rhea" id="RHEA-COMP:9863"/>
        <dbReference type="Rhea" id="RHEA-COMP:11604"/>
        <dbReference type="ChEBI" id="CHEBI:15378"/>
        <dbReference type="ChEBI" id="CHEBI:29999"/>
        <dbReference type="ChEBI" id="CHEBI:30616"/>
        <dbReference type="ChEBI" id="CHEBI:83421"/>
        <dbReference type="ChEBI" id="CHEBI:456216"/>
        <dbReference type="EC" id="2.7.11.1"/>
    </reaction>
</comment>
<organism evidence="10 11">
    <name type="scientific">Trichomalopsis sarcophagae</name>
    <dbReference type="NCBI Taxonomy" id="543379"/>
    <lineage>
        <taxon>Eukaryota</taxon>
        <taxon>Metazoa</taxon>
        <taxon>Ecdysozoa</taxon>
        <taxon>Arthropoda</taxon>
        <taxon>Hexapoda</taxon>
        <taxon>Insecta</taxon>
        <taxon>Pterygota</taxon>
        <taxon>Neoptera</taxon>
        <taxon>Endopterygota</taxon>
        <taxon>Hymenoptera</taxon>
        <taxon>Apocrita</taxon>
        <taxon>Proctotrupomorpha</taxon>
        <taxon>Chalcidoidea</taxon>
        <taxon>Pteromalidae</taxon>
        <taxon>Pteromalinae</taxon>
        <taxon>Trichomalopsis</taxon>
    </lineage>
</organism>
<name>A0A232EW87_9HYME</name>
<dbReference type="AlphaFoldDB" id="A0A232EW87"/>
<evidence type="ECO:0000256" key="5">
    <source>
        <dbReference type="ARBA" id="ARBA00022777"/>
    </source>
</evidence>
<keyword evidence="3" id="KW-0808">Transferase</keyword>
<dbReference type="STRING" id="543379.A0A232EW87"/>
<dbReference type="OrthoDB" id="248923at2759"/>
<dbReference type="Pfam" id="PF00069">
    <property type="entry name" value="Pkinase"/>
    <property type="match status" value="1"/>
</dbReference>
<evidence type="ECO:0000256" key="2">
    <source>
        <dbReference type="ARBA" id="ARBA00022527"/>
    </source>
</evidence>
<protein>
    <recommendedName>
        <fullName evidence="1">non-specific serine/threonine protein kinase</fullName>
        <ecNumber evidence="1">2.7.11.1</ecNumber>
    </recommendedName>
</protein>
<dbReference type="EC" id="2.7.11.1" evidence="1"/>
<dbReference type="SMART" id="SM00220">
    <property type="entry name" value="S_TKc"/>
    <property type="match status" value="1"/>
</dbReference>
<comment type="caution">
    <text evidence="10">The sequence shown here is derived from an EMBL/GenBank/DDBJ whole genome shotgun (WGS) entry which is preliminary data.</text>
</comment>
<keyword evidence="6" id="KW-0067">ATP-binding</keyword>
<dbReference type="PANTHER" id="PTHR43671:SF98">
    <property type="entry name" value="SERINE_THREONINE-PROTEIN KINASE NEK11"/>
    <property type="match status" value="1"/>
</dbReference>
<sequence>MNSEDFEFIKKLNSGSFGSIYLVRRKEDDTEFVIKKQQRNYFDFAENEEATMSKLSHPNVIAFYGSWVDEEKHYILTENISGGTLYDLINEAYEEGRVPMEEQEALYFFAQLLLGLAHMHDRKIMHRDLKTENILFTEPLRRVKIIDFGLARDTTSEMDVTMVNPNNYTALENKSEEEPHTFKSDVWSIGVMLYEVATGVEPNDIEDDLEEKLADLPSAIKTICTRTLEFDPDKRPDCDEVLHYFELKESLCKYFDSLETTDRDIVYEQISDIVVDINEIDD</sequence>
<dbReference type="InterPro" id="IPR008271">
    <property type="entry name" value="Ser/Thr_kinase_AS"/>
</dbReference>
<keyword evidence="5" id="KW-0418">Kinase</keyword>
<evidence type="ECO:0000256" key="8">
    <source>
        <dbReference type="ARBA" id="ARBA00048679"/>
    </source>
</evidence>
<dbReference type="GO" id="GO:0004674">
    <property type="term" value="F:protein serine/threonine kinase activity"/>
    <property type="evidence" value="ECO:0007669"/>
    <property type="project" value="UniProtKB-KW"/>
</dbReference>
<dbReference type="InterPro" id="IPR050660">
    <property type="entry name" value="NEK_Ser/Thr_kinase"/>
</dbReference>
<reference evidence="10 11" key="1">
    <citation type="journal article" date="2017" name="Curr. Biol.">
        <title>The Evolution of Venom by Co-option of Single-Copy Genes.</title>
        <authorList>
            <person name="Martinson E.O."/>
            <person name="Mrinalini"/>
            <person name="Kelkar Y.D."/>
            <person name="Chang C.H."/>
            <person name="Werren J.H."/>
        </authorList>
    </citation>
    <scope>NUCLEOTIDE SEQUENCE [LARGE SCALE GENOMIC DNA]</scope>
    <source>
        <strain evidence="10 11">Alberta</strain>
        <tissue evidence="10">Whole body</tissue>
    </source>
</reference>
<dbReference type="Gene3D" id="1.10.510.10">
    <property type="entry name" value="Transferase(Phosphotransferase) domain 1"/>
    <property type="match status" value="1"/>
</dbReference>
<gene>
    <name evidence="10" type="ORF">TSAR_010856</name>
</gene>
<evidence type="ECO:0000256" key="7">
    <source>
        <dbReference type="ARBA" id="ARBA00047899"/>
    </source>
</evidence>
<evidence type="ECO:0000259" key="9">
    <source>
        <dbReference type="PROSITE" id="PS50011"/>
    </source>
</evidence>
<evidence type="ECO:0000256" key="6">
    <source>
        <dbReference type="ARBA" id="ARBA00022840"/>
    </source>
</evidence>
<dbReference type="PROSITE" id="PS50011">
    <property type="entry name" value="PROTEIN_KINASE_DOM"/>
    <property type="match status" value="1"/>
</dbReference>
<dbReference type="Proteomes" id="UP000215335">
    <property type="component" value="Unassembled WGS sequence"/>
</dbReference>
<dbReference type="EMBL" id="NNAY01001896">
    <property type="protein sequence ID" value="OXU22620.1"/>
    <property type="molecule type" value="Genomic_DNA"/>
</dbReference>
<evidence type="ECO:0000313" key="11">
    <source>
        <dbReference type="Proteomes" id="UP000215335"/>
    </source>
</evidence>
<evidence type="ECO:0000313" key="10">
    <source>
        <dbReference type="EMBL" id="OXU22620.1"/>
    </source>
</evidence>
<accession>A0A232EW87</accession>
<proteinExistence type="predicted"/>
<feature type="domain" description="Protein kinase" evidence="9">
    <location>
        <begin position="6"/>
        <end position="246"/>
    </location>
</feature>
<comment type="catalytic activity">
    <reaction evidence="7">
        <text>L-threonyl-[protein] + ATP = O-phospho-L-threonyl-[protein] + ADP + H(+)</text>
        <dbReference type="Rhea" id="RHEA:46608"/>
        <dbReference type="Rhea" id="RHEA-COMP:11060"/>
        <dbReference type="Rhea" id="RHEA-COMP:11605"/>
        <dbReference type="ChEBI" id="CHEBI:15378"/>
        <dbReference type="ChEBI" id="CHEBI:30013"/>
        <dbReference type="ChEBI" id="CHEBI:30616"/>
        <dbReference type="ChEBI" id="CHEBI:61977"/>
        <dbReference type="ChEBI" id="CHEBI:456216"/>
        <dbReference type="EC" id="2.7.11.1"/>
    </reaction>
</comment>
<dbReference type="InterPro" id="IPR000719">
    <property type="entry name" value="Prot_kinase_dom"/>
</dbReference>
<evidence type="ECO:0000256" key="4">
    <source>
        <dbReference type="ARBA" id="ARBA00022741"/>
    </source>
</evidence>
<dbReference type="PANTHER" id="PTHR43671">
    <property type="entry name" value="SERINE/THREONINE-PROTEIN KINASE NEK"/>
    <property type="match status" value="1"/>
</dbReference>
<dbReference type="GO" id="GO:0005524">
    <property type="term" value="F:ATP binding"/>
    <property type="evidence" value="ECO:0007669"/>
    <property type="project" value="UniProtKB-KW"/>
</dbReference>
<keyword evidence="4" id="KW-0547">Nucleotide-binding</keyword>